<feature type="chain" id="PRO_5014817119" evidence="1">
    <location>
        <begin position="21"/>
        <end position="157"/>
    </location>
</feature>
<name>A0A2K8K7F7_9RHOB</name>
<evidence type="ECO:0000313" key="2">
    <source>
        <dbReference type="EMBL" id="ATX65369.1"/>
    </source>
</evidence>
<sequence length="157" mass="17703">MPLRLQSICLFFLAMLFLPAASDFRKLTVTGPSSSAFMTYDLSELKSMQVVIVNTTTPWTDGLQEFRGVPLAALLPDMDGAFELRLTAVNDYVVTMPSDLMTESIPIVAYERNGALMSVRDKGPFWLIFPFDDNDSFTTDAMLSRSIWQLFRIDILQ</sequence>
<gene>
    <name evidence="2" type="ORF">BG454_05640</name>
</gene>
<evidence type="ECO:0000313" key="3">
    <source>
        <dbReference type="Proteomes" id="UP000228948"/>
    </source>
</evidence>
<reference evidence="2 3" key="1">
    <citation type="submission" date="2017-11" db="EMBL/GenBank/DDBJ databases">
        <title>Revised Sequence and Annotation of the Rhodobaca barguzinensis strain alga05 Genome.</title>
        <authorList>
            <person name="Kopejtka K."/>
            <person name="Tomasch J.M."/>
            <person name="Bunk B."/>
            <person name="Koblizek M."/>
        </authorList>
    </citation>
    <scope>NUCLEOTIDE SEQUENCE [LARGE SCALE GENOMIC DNA]</scope>
    <source>
        <strain evidence="3">alga05</strain>
    </source>
</reference>
<keyword evidence="3" id="KW-1185">Reference proteome</keyword>
<keyword evidence="1" id="KW-0732">Signal</keyword>
<accession>A0A2K8K7F7</accession>
<dbReference type="Proteomes" id="UP000228948">
    <property type="component" value="Chromosome"/>
</dbReference>
<evidence type="ECO:0000256" key="1">
    <source>
        <dbReference type="SAM" id="SignalP"/>
    </source>
</evidence>
<dbReference type="SUPFAM" id="SSF56524">
    <property type="entry name" value="Oxidoreductase molybdopterin-binding domain"/>
    <property type="match status" value="1"/>
</dbReference>
<dbReference type="EMBL" id="CP024899">
    <property type="protein sequence ID" value="ATX65369.1"/>
    <property type="molecule type" value="Genomic_DNA"/>
</dbReference>
<dbReference type="KEGG" id="rbg:BG454_05640"/>
<protein>
    <submittedName>
        <fullName evidence="2">Oxidoreductase</fullName>
    </submittedName>
</protein>
<dbReference type="InterPro" id="IPR036374">
    <property type="entry name" value="OxRdtase_Mopterin-bd_sf"/>
</dbReference>
<feature type="signal peptide" evidence="1">
    <location>
        <begin position="1"/>
        <end position="20"/>
    </location>
</feature>
<proteinExistence type="predicted"/>
<organism evidence="2 3">
    <name type="scientific">Roseinatronobacter bogoriensis subsp. barguzinensis</name>
    <dbReference type="NCBI Taxonomy" id="441209"/>
    <lineage>
        <taxon>Bacteria</taxon>
        <taxon>Pseudomonadati</taxon>
        <taxon>Pseudomonadota</taxon>
        <taxon>Alphaproteobacteria</taxon>
        <taxon>Rhodobacterales</taxon>
        <taxon>Paracoccaceae</taxon>
        <taxon>Roseinatronobacter</taxon>
    </lineage>
</organism>
<dbReference type="AlphaFoldDB" id="A0A2K8K7F7"/>